<dbReference type="PANTHER" id="PTHR10996">
    <property type="entry name" value="2-HYDROXYACID DEHYDROGENASE-RELATED"/>
    <property type="match status" value="1"/>
</dbReference>
<dbReference type="InterPro" id="IPR029752">
    <property type="entry name" value="D-isomer_DH_CS1"/>
</dbReference>
<dbReference type="GeneID" id="91088019"/>
<dbReference type="InterPro" id="IPR006139">
    <property type="entry name" value="D-isomer_2_OHA_DH_cat_dom"/>
</dbReference>
<dbReference type="InterPro" id="IPR006140">
    <property type="entry name" value="D-isomer_DH_NAD-bd"/>
</dbReference>
<dbReference type="GO" id="GO:0030267">
    <property type="term" value="F:glyoxylate reductase (NADPH) activity"/>
    <property type="evidence" value="ECO:0007669"/>
    <property type="project" value="TreeGrafter"/>
</dbReference>
<dbReference type="EMBL" id="CP143787">
    <property type="protein sequence ID" value="WVN88598.1"/>
    <property type="molecule type" value="Genomic_DNA"/>
</dbReference>
<accession>A0A1E3IEI0</accession>
<dbReference type="Gene3D" id="3.40.50.720">
    <property type="entry name" value="NAD(P)-binding Rossmann-like Domain"/>
    <property type="match status" value="2"/>
</dbReference>
<dbReference type="InterPro" id="IPR036291">
    <property type="entry name" value="NAD(P)-bd_dom_sf"/>
</dbReference>
<dbReference type="FunFam" id="3.40.50.720:FF:000203">
    <property type="entry name" value="D-3-phosphoglycerate dehydrogenase (SerA)"/>
    <property type="match status" value="1"/>
</dbReference>
<organism evidence="5 6">
    <name type="scientific">Cryptococcus depauperatus CBS 7841</name>
    <dbReference type="NCBI Taxonomy" id="1295531"/>
    <lineage>
        <taxon>Eukaryota</taxon>
        <taxon>Fungi</taxon>
        <taxon>Dikarya</taxon>
        <taxon>Basidiomycota</taxon>
        <taxon>Agaricomycotina</taxon>
        <taxon>Tremellomycetes</taxon>
        <taxon>Tremellales</taxon>
        <taxon>Cryptococcaceae</taxon>
        <taxon>Cryptococcus</taxon>
    </lineage>
</organism>
<reference evidence="5" key="1">
    <citation type="submission" date="2016-06" db="EMBL/GenBank/DDBJ databases">
        <authorList>
            <person name="Cuomo C."/>
            <person name="Litvintseva A."/>
            <person name="Heitman J."/>
            <person name="Chen Y."/>
            <person name="Sun S."/>
            <person name="Springer D."/>
            <person name="Dromer F."/>
            <person name="Young S."/>
            <person name="Zeng Q."/>
            <person name="Chapman S."/>
            <person name="Gujja S."/>
            <person name="Saif S."/>
            <person name="Birren B."/>
        </authorList>
    </citation>
    <scope>NUCLEOTIDE SEQUENCE</scope>
    <source>
        <strain evidence="5">CBS 7841</strain>
    </source>
</reference>
<dbReference type="SUPFAM" id="SSF52283">
    <property type="entry name" value="Formate/glycerate dehydrogenase catalytic domain-like"/>
    <property type="match status" value="1"/>
</dbReference>
<dbReference type="AlphaFoldDB" id="A0A1E3IEI0"/>
<dbReference type="KEGG" id="cdep:91088019"/>
<dbReference type="PROSITE" id="PS00065">
    <property type="entry name" value="D_2_HYDROXYACID_DH_1"/>
    <property type="match status" value="1"/>
</dbReference>
<dbReference type="RefSeq" id="XP_066069298.1">
    <property type="nucleotide sequence ID" value="XM_066213201.1"/>
</dbReference>
<evidence type="ECO:0000256" key="4">
    <source>
        <dbReference type="RuleBase" id="RU003719"/>
    </source>
</evidence>
<dbReference type="VEuPathDB" id="FungiDB:L203_03691"/>
<comment type="similarity">
    <text evidence="1 4">Belongs to the D-isomer specific 2-hydroxyacid dehydrogenase family.</text>
</comment>
<dbReference type="PANTHER" id="PTHR10996:SF289">
    <property type="entry name" value="2-HYDROXYACID DEHYDROGENASE"/>
    <property type="match status" value="1"/>
</dbReference>
<evidence type="ECO:0000313" key="6">
    <source>
        <dbReference type="Proteomes" id="UP000094043"/>
    </source>
</evidence>
<keyword evidence="3" id="KW-0520">NAD</keyword>
<dbReference type="GO" id="GO:0016618">
    <property type="term" value="F:hydroxypyruvate reductase [NAD(P)H] activity"/>
    <property type="evidence" value="ECO:0007669"/>
    <property type="project" value="TreeGrafter"/>
</dbReference>
<evidence type="ECO:0000256" key="3">
    <source>
        <dbReference type="ARBA" id="ARBA00023027"/>
    </source>
</evidence>
<evidence type="ECO:0000256" key="1">
    <source>
        <dbReference type="ARBA" id="ARBA00005854"/>
    </source>
</evidence>
<reference evidence="5" key="3">
    <citation type="submission" date="2024-01" db="EMBL/GenBank/DDBJ databases">
        <authorList>
            <person name="Coelho M.A."/>
            <person name="David-Palma M."/>
            <person name="Shea T."/>
            <person name="Sun S."/>
            <person name="Cuomo C.A."/>
            <person name="Heitman J."/>
        </authorList>
    </citation>
    <scope>NUCLEOTIDE SEQUENCE</scope>
    <source>
        <strain evidence="5">CBS 7841</strain>
    </source>
</reference>
<dbReference type="PROSITE" id="PS00670">
    <property type="entry name" value="D_2_HYDROXYACID_DH_2"/>
    <property type="match status" value="1"/>
</dbReference>
<dbReference type="InterPro" id="IPR050223">
    <property type="entry name" value="D-isomer_2-hydroxyacid_DH"/>
</dbReference>
<proteinExistence type="inferred from homology"/>
<name>A0A1E3IEI0_9TREE</name>
<dbReference type="Pfam" id="PF02826">
    <property type="entry name" value="2-Hacid_dh_C"/>
    <property type="match status" value="1"/>
</dbReference>
<reference evidence="5" key="2">
    <citation type="journal article" date="2022" name="Elife">
        <title>Obligate sexual reproduction of a homothallic fungus closely related to the Cryptococcus pathogenic species complex.</title>
        <authorList>
            <person name="Passer A.R."/>
            <person name="Clancey S.A."/>
            <person name="Shea T."/>
            <person name="David-Palma M."/>
            <person name="Averette A.F."/>
            <person name="Boekhout T."/>
            <person name="Porcel B.M."/>
            <person name="Nowrousian M."/>
            <person name="Cuomo C.A."/>
            <person name="Sun S."/>
            <person name="Heitman J."/>
            <person name="Coelho M.A."/>
        </authorList>
    </citation>
    <scope>NUCLEOTIDE SEQUENCE</scope>
    <source>
        <strain evidence="5">CBS 7841</strain>
    </source>
</reference>
<dbReference type="CDD" id="cd12168">
    <property type="entry name" value="Mand_dh_like"/>
    <property type="match status" value="1"/>
</dbReference>
<evidence type="ECO:0000313" key="5">
    <source>
        <dbReference type="EMBL" id="WVN88598.1"/>
    </source>
</evidence>
<keyword evidence="6" id="KW-1185">Reference proteome</keyword>
<keyword evidence="2 4" id="KW-0560">Oxidoreductase</keyword>
<protein>
    <submittedName>
        <fullName evidence="5">Uncharacterized protein</fullName>
    </submittedName>
</protein>
<dbReference type="GO" id="GO:0051287">
    <property type="term" value="F:NAD binding"/>
    <property type="evidence" value="ECO:0007669"/>
    <property type="project" value="InterPro"/>
</dbReference>
<dbReference type="PROSITE" id="PS00671">
    <property type="entry name" value="D_2_HYDROXYACID_DH_3"/>
    <property type="match status" value="1"/>
</dbReference>
<gene>
    <name evidence="5" type="ORF">L203_103809</name>
</gene>
<dbReference type="GO" id="GO:0005829">
    <property type="term" value="C:cytosol"/>
    <property type="evidence" value="ECO:0007669"/>
    <property type="project" value="TreeGrafter"/>
</dbReference>
<dbReference type="OrthoDB" id="9991913at2759"/>
<sequence>MSIYAAAYRAERRSSMSIARNAQRCMATVKLPKVLFLDSIKLARPQLQAFEKIAQVVTNTSNSRLEFQQDLATKYDSIVGIYRHFKASESFRITGRFDEELVGKLPSSLKFIAHNGTGYDQIDIASCSSRSIQVSNVPSVVDDATADTAMFLLIGTLRQFSLALTHAKQGTFNSQLSLSHNPEGKTLGIVGMGGIGSALAKRARAFGMTVQYHNRNKLSEARESELGVKYVQSLDQLLGSSDVISLNLPLNAQTKHLISDAAFDKMKPSAVLINSARGPIVDEAALVRALQQNKIAGCGLDVYEDEPRITKELLDNPKALCLPHVGTMTVETQTEMEVVCLKNLEHGLKKGKLSFVVPEQRDMLA</sequence>
<evidence type="ECO:0000256" key="2">
    <source>
        <dbReference type="ARBA" id="ARBA00023002"/>
    </source>
</evidence>
<dbReference type="InterPro" id="IPR029753">
    <property type="entry name" value="D-isomer_DH_CS"/>
</dbReference>
<dbReference type="SUPFAM" id="SSF51735">
    <property type="entry name" value="NAD(P)-binding Rossmann-fold domains"/>
    <property type="match status" value="1"/>
</dbReference>
<dbReference type="Proteomes" id="UP000094043">
    <property type="component" value="Chromosome 4"/>
</dbReference>
<dbReference type="Pfam" id="PF00389">
    <property type="entry name" value="2-Hacid_dh"/>
    <property type="match status" value="1"/>
</dbReference>